<evidence type="ECO:0000313" key="1">
    <source>
        <dbReference type="EMBL" id="MBX61206.1"/>
    </source>
</evidence>
<dbReference type="EMBL" id="GGEC01080722">
    <property type="protein sequence ID" value="MBX61206.1"/>
    <property type="molecule type" value="Transcribed_RNA"/>
</dbReference>
<protein>
    <submittedName>
        <fullName evidence="1">Uncharacterized protein</fullName>
    </submittedName>
</protein>
<name>A0A2P2Q2G5_RHIMU</name>
<dbReference type="AlphaFoldDB" id="A0A2P2Q2G5"/>
<sequence length="28" mass="3215">MLLRQIDFPSSLFWCAAYTFTVTPSSCE</sequence>
<proteinExistence type="predicted"/>
<organism evidence="1">
    <name type="scientific">Rhizophora mucronata</name>
    <name type="common">Asiatic mangrove</name>
    <dbReference type="NCBI Taxonomy" id="61149"/>
    <lineage>
        <taxon>Eukaryota</taxon>
        <taxon>Viridiplantae</taxon>
        <taxon>Streptophyta</taxon>
        <taxon>Embryophyta</taxon>
        <taxon>Tracheophyta</taxon>
        <taxon>Spermatophyta</taxon>
        <taxon>Magnoliopsida</taxon>
        <taxon>eudicotyledons</taxon>
        <taxon>Gunneridae</taxon>
        <taxon>Pentapetalae</taxon>
        <taxon>rosids</taxon>
        <taxon>fabids</taxon>
        <taxon>Malpighiales</taxon>
        <taxon>Rhizophoraceae</taxon>
        <taxon>Rhizophora</taxon>
    </lineage>
</organism>
<accession>A0A2P2Q2G5</accession>
<reference evidence="1" key="1">
    <citation type="submission" date="2018-02" db="EMBL/GenBank/DDBJ databases">
        <title>Rhizophora mucronata_Transcriptome.</title>
        <authorList>
            <person name="Meera S.P."/>
            <person name="Sreeshan A."/>
            <person name="Augustine A."/>
        </authorList>
    </citation>
    <scope>NUCLEOTIDE SEQUENCE</scope>
    <source>
        <tissue evidence="1">Leaf</tissue>
    </source>
</reference>